<dbReference type="Pfam" id="PF12824">
    <property type="entry name" value="MRP-L20"/>
    <property type="match status" value="1"/>
</dbReference>
<dbReference type="KEGG" id="bnn:FOA43_003504"/>
<evidence type="ECO:0000313" key="1">
    <source>
        <dbReference type="EMBL" id="QPG76118.1"/>
    </source>
</evidence>
<dbReference type="AlphaFoldDB" id="A0A875S583"/>
<keyword evidence="2" id="KW-1185">Reference proteome</keyword>
<accession>A0A875S583</accession>
<protein>
    <submittedName>
        <fullName evidence="1">Uncharacterized protein</fullName>
    </submittedName>
</protein>
<dbReference type="EMBL" id="CP064815">
    <property type="protein sequence ID" value="QPG76118.1"/>
    <property type="molecule type" value="Genomic_DNA"/>
</dbReference>
<gene>
    <name evidence="1" type="ORF">FOA43_003504</name>
</gene>
<sequence length="196" mass="22499">MFAKSAKRVCSSVGRFAAVRAKSSLPEKLPEKLSAVPNKYNSKSSAFNLKPNMSDGLFYQPAPSPLDPKITPKAFLPDTDPRKVSDLYYPEEDRLIKDNVKYMPIIYKASRAKNYSMTKDDVIELQKMRDAGATRKQMKEKFKVSDFFISIATESNPEKIIREKKLLKKQVKRWSAKTSVARKLKEKQKLMWEADL</sequence>
<dbReference type="OrthoDB" id="6021263at2759"/>
<dbReference type="GO" id="GO:0003735">
    <property type="term" value="F:structural constituent of ribosome"/>
    <property type="evidence" value="ECO:0007669"/>
    <property type="project" value="TreeGrafter"/>
</dbReference>
<dbReference type="InterPro" id="IPR024388">
    <property type="entry name" value="Ribosomal_mL58"/>
</dbReference>
<dbReference type="GeneID" id="62196904"/>
<dbReference type="GO" id="GO:0005762">
    <property type="term" value="C:mitochondrial large ribosomal subunit"/>
    <property type="evidence" value="ECO:0007669"/>
    <property type="project" value="TreeGrafter"/>
</dbReference>
<organism evidence="1 2">
    <name type="scientific">Eeniella nana</name>
    <name type="common">Yeast</name>
    <name type="synonym">Brettanomyces nanus</name>
    <dbReference type="NCBI Taxonomy" id="13502"/>
    <lineage>
        <taxon>Eukaryota</taxon>
        <taxon>Fungi</taxon>
        <taxon>Dikarya</taxon>
        <taxon>Ascomycota</taxon>
        <taxon>Saccharomycotina</taxon>
        <taxon>Pichiomycetes</taxon>
        <taxon>Pichiales</taxon>
        <taxon>Pichiaceae</taxon>
        <taxon>Brettanomyces</taxon>
    </lineage>
</organism>
<evidence type="ECO:0000313" key="2">
    <source>
        <dbReference type="Proteomes" id="UP000662931"/>
    </source>
</evidence>
<dbReference type="RefSeq" id="XP_038779683.1">
    <property type="nucleotide sequence ID" value="XM_038923755.1"/>
</dbReference>
<reference evidence="1" key="1">
    <citation type="submission" date="2020-10" db="EMBL/GenBank/DDBJ databases">
        <authorList>
            <person name="Roach M.J.R."/>
        </authorList>
    </citation>
    <scope>NUCLEOTIDE SEQUENCE</scope>
    <source>
        <strain evidence="1">CBS 1945</strain>
    </source>
</reference>
<proteinExistence type="predicted"/>
<dbReference type="PANTHER" id="PTHR28266">
    <property type="entry name" value="54S RIBOSOMAL PROTEIN L20, MITOCHONDRIAL"/>
    <property type="match status" value="1"/>
</dbReference>
<dbReference type="PANTHER" id="PTHR28266:SF1">
    <property type="entry name" value="LARGE RIBOSOMAL SUBUNIT PROTEIN ML58"/>
    <property type="match status" value="1"/>
</dbReference>
<name>A0A875S583_EENNA</name>
<dbReference type="Proteomes" id="UP000662931">
    <property type="component" value="Chromosome 4"/>
</dbReference>